<sequence length="239" mass="27713">MWEYKTFKSLPRCLNNAYNLYRKINKLTNFNMNVFILLILGIGRLQTGSAVTHSLKQFMTGISGDTDFPEFTGVGLLDTCQVAYVDRNTNTVVPSDEWVKRVISDYWERHTHRADDARQFFKNIMPVLRTLFNQSMSTGVYALQVMIGCEWDDETGVTDGFFNFGYDGEDFISFDLETLTWIASGEQAGRIKHVWDNEKAENEYWKTYVTQYCIDWLKTFLEYGRSILMRTVAPSVSLL</sequence>
<name>A0ACC2G8U2_DALPE</name>
<accession>A0ACC2G8U2</accession>
<evidence type="ECO:0000313" key="2">
    <source>
        <dbReference type="Proteomes" id="UP001157502"/>
    </source>
</evidence>
<evidence type="ECO:0000313" key="1">
    <source>
        <dbReference type="EMBL" id="KAJ8000119.1"/>
    </source>
</evidence>
<comment type="caution">
    <text evidence="1">The sequence shown here is derived from an EMBL/GenBank/DDBJ whole genome shotgun (WGS) entry which is preliminary data.</text>
</comment>
<keyword evidence="2" id="KW-1185">Reference proteome</keyword>
<organism evidence="1 2">
    <name type="scientific">Dallia pectoralis</name>
    <name type="common">Alaska blackfish</name>
    <dbReference type="NCBI Taxonomy" id="75939"/>
    <lineage>
        <taxon>Eukaryota</taxon>
        <taxon>Metazoa</taxon>
        <taxon>Chordata</taxon>
        <taxon>Craniata</taxon>
        <taxon>Vertebrata</taxon>
        <taxon>Euteleostomi</taxon>
        <taxon>Actinopterygii</taxon>
        <taxon>Neopterygii</taxon>
        <taxon>Teleostei</taxon>
        <taxon>Protacanthopterygii</taxon>
        <taxon>Esociformes</taxon>
        <taxon>Umbridae</taxon>
        <taxon>Dallia</taxon>
    </lineage>
</organism>
<dbReference type="Proteomes" id="UP001157502">
    <property type="component" value="Chromosome 16"/>
</dbReference>
<protein>
    <submittedName>
        <fullName evidence="1">Uncharacterized protein</fullName>
    </submittedName>
</protein>
<reference evidence="1" key="1">
    <citation type="submission" date="2021-05" db="EMBL/GenBank/DDBJ databases">
        <authorList>
            <person name="Pan Q."/>
            <person name="Jouanno E."/>
            <person name="Zahm M."/>
            <person name="Klopp C."/>
            <person name="Cabau C."/>
            <person name="Louis A."/>
            <person name="Berthelot C."/>
            <person name="Parey E."/>
            <person name="Roest Crollius H."/>
            <person name="Montfort J."/>
            <person name="Robinson-Rechavi M."/>
            <person name="Bouchez O."/>
            <person name="Lampietro C."/>
            <person name="Lopez Roques C."/>
            <person name="Donnadieu C."/>
            <person name="Postlethwait J."/>
            <person name="Bobe J."/>
            <person name="Dillon D."/>
            <person name="Chandos A."/>
            <person name="von Hippel F."/>
            <person name="Guiguen Y."/>
        </authorList>
    </citation>
    <scope>NUCLEOTIDE SEQUENCE</scope>
    <source>
        <strain evidence="1">YG-Jan2019</strain>
    </source>
</reference>
<gene>
    <name evidence="1" type="ORF">DPEC_G00201540</name>
</gene>
<dbReference type="EMBL" id="CM055743">
    <property type="protein sequence ID" value="KAJ8000119.1"/>
    <property type="molecule type" value="Genomic_DNA"/>
</dbReference>
<proteinExistence type="predicted"/>